<sequence>MSTRLTDQAVSELPLAAARAELLEEIMSTALADRPDAQHDEGPRRGRRWVATIAAAAAAAALVAVPSWLLSRDDPAPVFAGAPAHDWVVLDAPGWDVTYISDPLEGGSEVEWTNGEATLNVHLYPADLRDSYVEDRERIDYPRVDRGAPVELLGQPARMWHYSARDHTTIGAVDGTVYPEVRAEGMDEAAYVALLARLAWTDEAEFEFTLPEQFVTAGEADATIAAMLRGIRLAPGADVPSSGENDPYQLGADVARQVVCPWIVEFARAREAGDQRATVAAQKALAATRDWAFLNAMNDEGDYPEVVWEISADVNAGRVPPEYREGLGCE</sequence>
<evidence type="ECO:0000313" key="3">
    <source>
        <dbReference type="Proteomes" id="UP000291101"/>
    </source>
</evidence>
<protein>
    <submittedName>
        <fullName evidence="2">Uncharacterized protein</fullName>
    </submittedName>
</protein>
<dbReference type="AlphaFoldDB" id="A0A4Q2SQK6"/>
<name>A0A4Q2SQK6_9ACTN</name>
<feature type="transmembrane region" description="Helical" evidence="1">
    <location>
        <begin position="49"/>
        <end position="70"/>
    </location>
</feature>
<gene>
    <name evidence="2" type="ORF">EUA94_14235</name>
</gene>
<keyword evidence="1" id="KW-1133">Transmembrane helix</keyword>
<keyword evidence="1" id="KW-0472">Membrane</keyword>
<dbReference type="OrthoDB" id="3779668at2"/>
<organism evidence="2 3">
    <name type="scientific">Nocardioides zhouii</name>
    <dbReference type="NCBI Taxonomy" id="1168729"/>
    <lineage>
        <taxon>Bacteria</taxon>
        <taxon>Bacillati</taxon>
        <taxon>Actinomycetota</taxon>
        <taxon>Actinomycetes</taxon>
        <taxon>Propionibacteriales</taxon>
        <taxon>Nocardioidaceae</taxon>
        <taxon>Nocardioides</taxon>
    </lineage>
</organism>
<keyword evidence="1" id="KW-0812">Transmembrane</keyword>
<comment type="caution">
    <text evidence="2">The sequence shown here is derived from an EMBL/GenBank/DDBJ whole genome shotgun (WGS) entry which is preliminary data.</text>
</comment>
<keyword evidence="3" id="KW-1185">Reference proteome</keyword>
<dbReference type="Proteomes" id="UP000291101">
    <property type="component" value="Unassembled WGS sequence"/>
</dbReference>
<proteinExistence type="predicted"/>
<dbReference type="EMBL" id="SDWV01000014">
    <property type="protein sequence ID" value="RYC07451.1"/>
    <property type="molecule type" value="Genomic_DNA"/>
</dbReference>
<accession>A0A4Q2SQK6</accession>
<reference evidence="2 3" key="1">
    <citation type="submission" date="2019-01" db="EMBL/GenBank/DDBJ databases">
        <title>Novel species of Nocardioides.</title>
        <authorList>
            <person name="Liu Q."/>
            <person name="X Y.-H."/>
        </authorList>
    </citation>
    <scope>NUCLEOTIDE SEQUENCE [LARGE SCALE GENOMIC DNA]</scope>
    <source>
        <strain evidence="2 3">HLT2-9</strain>
    </source>
</reference>
<dbReference type="RefSeq" id="WP_129427544.1">
    <property type="nucleotide sequence ID" value="NZ_SDWV01000014.1"/>
</dbReference>
<evidence type="ECO:0000313" key="2">
    <source>
        <dbReference type="EMBL" id="RYC07451.1"/>
    </source>
</evidence>
<evidence type="ECO:0000256" key="1">
    <source>
        <dbReference type="SAM" id="Phobius"/>
    </source>
</evidence>